<evidence type="ECO:0000256" key="5">
    <source>
        <dbReference type="ARBA" id="ARBA00038359"/>
    </source>
</evidence>
<dbReference type="AlphaFoldDB" id="B6QN06"/>
<feature type="transmembrane region" description="Helical" evidence="7">
    <location>
        <begin position="97"/>
        <end position="116"/>
    </location>
</feature>
<keyword evidence="3 7" id="KW-1133">Transmembrane helix</keyword>
<dbReference type="OrthoDB" id="2988756at2759"/>
<name>B6QN06_TALMQ</name>
<organism evidence="9 10">
    <name type="scientific">Talaromyces marneffei (strain ATCC 18224 / CBS 334.59 / QM 7333)</name>
    <name type="common">Penicillium marneffei</name>
    <dbReference type="NCBI Taxonomy" id="441960"/>
    <lineage>
        <taxon>Eukaryota</taxon>
        <taxon>Fungi</taxon>
        <taxon>Dikarya</taxon>
        <taxon>Ascomycota</taxon>
        <taxon>Pezizomycotina</taxon>
        <taxon>Eurotiomycetes</taxon>
        <taxon>Eurotiomycetidae</taxon>
        <taxon>Eurotiales</taxon>
        <taxon>Trichocomaceae</taxon>
        <taxon>Talaromyces</taxon>
        <taxon>Talaromyces sect. Talaromyces</taxon>
    </lineage>
</organism>
<evidence type="ECO:0000313" key="9">
    <source>
        <dbReference type="EMBL" id="EEA21346.1"/>
    </source>
</evidence>
<gene>
    <name evidence="9" type="ORF">PMAA_051570</name>
</gene>
<evidence type="ECO:0000256" key="3">
    <source>
        <dbReference type="ARBA" id="ARBA00022989"/>
    </source>
</evidence>
<keyword evidence="10" id="KW-1185">Reference proteome</keyword>
<dbReference type="InterPro" id="IPR049326">
    <property type="entry name" value="Rhodopsin_dom_fungi"/>
</dbReference>
<dbReference type="VEuPathDB" id="FungiDB:PMAA_051570"/>
<sequence>MLATSRDIEAFVLLACAVFLIFLRTYVRLDLVGLKNLKLDDYLMLLTGALFISETTLAYLVVANYDGLTNSYMTSEERAVLDPNSTEYYKRVSGSKIQVLGWSLYVMTLWLGKSRLAIFSSRLTTGLMQFDTRVRVAYIFLGVVYLATALSILLSCQPMHKFWQINPDPGIYICQPTVSKVYILVGVVLNVFTDAFLLCIPLPLLWKVEIGLKRKISLMILFSGGIFIIAASIIRAAMVLSSGPDGAVQGSKWACRETFVSIAIANLPIIFPLIRTCANKIGLSALFSPSGRPSNSHPLSSKRASGRELPSRSTKRHHPLSIPGSTEWDTEENILINTNHAHASINALENGSMKSGDNDKPNRGAGIMKEVTIVQESGPSP</sequence>
<dbReference type="GO" id="GO:0016020">
    <property type="term" value="C:membrane"/>
    <property type="evidence" value="ECO:0007669"/>
    <property type="project" value="UniProtKB-SubCell"/>
</dbReference>
<evidence type="ECO:0000256" key="1">
    <source>
        <dbReference type="ARBA" id="ARBA00004141"/>
    </source>
</evidence>
<reference evidence="10" key="1">
    <citation type="journal article" date="2015" name="Genome Announc.">
        <title>Genome sequence of the AIDS-associated pathogen Penicillium marneffei (ATCC18224) and its near taxonomic relative Talaromyces stipitatus (ATCC10500).</title>
        <authorList>
            <person name="Nierman W.C."/>
            <person name="Fedorova-Abrams N.D."/>
            <person name="Andrianopoulos A."/>
        </authorList>
    </citation>
    <scope>NUCLEOTIDE SEQUENCE [LARGE SCALE GENOMIC DNA]</scope>
    <source>
        <strain evidence="10">ATCC 18224 / CBS 334.59 / QM 7333</strain>
    </source>
</reference>
<feature type="transmembrane region" description="Helical" evidence="7">
    <location>
        <begin position="218"/>
        <end position="238"/>
    </location>
</feature>
<evidence type="ECO:0000256" key="7">
    <source>
        <dbReference type="SAM" id="Phobius"/>
    </source>
</evidence>
<dbReference type="InterPro" id="IPR052337">
    <property type="entry name" value="SAT4-like"/>
</dbReference>
<feature type="transmembrane region" description="Helical" evidence="7">
    <location>
        <begin position="136"/>
        <end position="154"/>
    </location>
</feature>
<dbReference type="HOGENOM" id="CLU_019101_0_1_1"/>
<dbReference type="Proteomes" id="UP000001294">
    <property type="component" value="Unassembled WGS sequence"/>
</dbReference>
<evidence type="ECO:0000259" key="8">
    <source>
        <dbReference type="Pfam" id="PF20684"/>
    </source>
</evidence>
<feature type="transmembrane region" description="Helical" evidence="7">
    <location>
        <begin position="43"/>
        <end position="62"/>
    </location>
</feature>
<evidence type="ECO:0000256" key="6">
    <source>
        <dbReference type="SAM" id="MobiDB-lite"/>
    </source>
</evidence>
<feature type="region of interest" description="Disordered" evidence="6">
    <location>
        <begin position="346"/>
        <end position="381"/>
    </location>
</feature>
<feature type="transmembrane region" description="Helical" evidence="7">
    <location>
        <begin position="12"/>
        <end position="31"/>
    </location>
</feature>
<feature type="transmembrane region" description="Helical" evidence="7">
    <location>
        <begin position="258"/>
        <end position="278"/>
    </location>
</feature>
<dbReference type="EMBL" id="DS995903">
    <property type="protein sequence ID" value="EEA21346.1"/>
    <property type="molecule type" value="Genomic_DNA"/>
</dbReference>
<keyword evidence="2 7" id="KW-0812">Transmembrane</keyword>
<evidence type="ECO:0000313" key="10">
    <source>
        <dbReference type="Proteomes" id="UP000001294"/>
    </source>
</evidence>
<protein>
    <recommendedName>
        <fullName evidence="8">Rhodopsin domain-containing protein</fullName>
    </recommendedName>
</protein>
<feature type="region of interest" description="Disordered" evidence="6">
    <location>
        <begin position="289"/>
        <end position="329"/>
    </location>
</feature>
<comment type="similarity">
    <text evidence="5">Belongs to the SAT4 family.</text>
</comment>
<dbReference type="Pfam" id="PF20684">
    <property type="entry name" value="Fung_rhodopsin"/>
    <property type="match status" value="1"/>
</dbReference>
<feature type="compositionally biased region" description="Polar residues" evidence="6">
    <location>
        <begin position="291"/>
        <end position="303"/>
    </location>
</feature>
<evidence type="ECO:0000256" key="4">
    <source>
        <dbReference type="ARBA" id="ARBA00023136"/>
    </source>
</evidence>
<proteinExistence type="inferred from homology"/>
<feature type="transmembrane region" description="Helical" evidence="7">
    <location>
        <begin position="181"/>
        <end position="206"/>
    </location>
</feature>
<feature type="compositionally biased region" description="Polar residues" evidence="6">
    <location>
        <begin position="346"/>
        <end position="355"/>
    </location>
</feature>
<evidence type="ECO:0000256" key="2">
    <source>
        <dbReference type="ARBA" id="ARBA00022692"/>
    </source>
</evidence>
<keyword evidence="4 7" id="KW-0472">Membrane</keyword>
<dbReference type="PANTHER" id="PTHR33048">
    <property type="entry name" value="PTH11-LIKE INTEGRAL MEMBRANE PROTEIN (AFU_ORTHOLOGUE AFUA_5G11245)"/>
    <property type="match status" value="1"/>
</dbReference>
<dbReference type="PANTHER" id="PTHR33048:SF2">
    <property type="entry name" value="SRPK"/>
    <property type="match status" value="1"/>
</dbReference>
<comment type="subcellular location">
    <subcellularLocation>
        <location evidence="1">Membrane</location>
        <topology evidence="1">Multi-pass membrane protein</topology>
    </subcellularLocation>
</comment>
<accession>B6QN06</accession>
<dbReference type="PhylomeDB" id="B6QN06"/>
<feature type="domain" description="Rhodopsin" evidence="8">
    <location>
        <begin position="24"/>
        <end position="275"/>
    </location>
</feature>